<dbReference type="GO" id="GO:0016811">
    <property type="term" value="F:hydrolase activity, acting on carbon-nitrogen (but not peptide) bonds, in linear amides"/>
    <property type="evidence" value="ECO:0007669"/>
    <property type="project" value="TreeGrafter"/>
</dbReference>
<dbReference type="EMBL" id="NHOA01000104">
    <property type="protein sequence ID" value="PHQ38411.1"/>
    <property type="molecule type" value="Genomic_DNA"/>
</dbReference>
<dbReference type="RefSeq" id="WP_099255809.1">
    <property type="nucleotide sequence ID" value="NZ_NHOA01000104.1"/>
</dbReference>
<comment type="caution">
    <text evidence="5">The sequence shown here is derived from an EMBL/GenBank/DDBJ whole genome shotgun (WGS) entry which is preliminary data.</text>
</comment>
<dbReference type="GO" id="GO:0009231">
    <property type="term" value="P:riboflavin biosynthetic process"/>
    <property type="evidence" value="ECO:0007669"/>
    <property type="project" value="TreeGrafter"/>
</dbReference>
<dbReference type="OrthoDB" id="46121at2157"/>
<evidence type="ECO:0000256" key="1">
    <source>
        <dbReference type="ARBA" id="ARBA00001947"/>
    </source>
</evidence>
<protein>
    <submittedName>
        <fullName evidence="5">Creatininase</fullName>
    </submittedName>
</protein>
<proteinExistence type="predicted"/>
<dbReference type="AlphaFoldDB" id="A0A2G1WHE4"/>
<evidence type="ECO:0000256" key="3">
    <source>
        <dbReference type="ARBA" id="ARBA00022801"/>
    </source>
</evidence>
<gene>
    <name evidence="5" type="ORF">DJ69_11810</name>
</gene>
<organism evidence="5 6">
    <name type="scientific">Halorubrum persicum</name>
    <dbReference type="NCBI Taxonomy" id="1383844"/>
    <lineage>
        <taxon>Archaea</taxon>
        <taxon>Methanobacteriati</taxon>
        <taxon>Methanobacteriota</taxon>
        <taxon>Stenosarchaea group</taxon>
        <taxon>Halobacteria</taxon>
        <taxon>Halobacteriales</taxon>
        <taxon>Haloferacaceae</taxon>
        <taxon>Halorubrum</taxon>
    </lineage>
</organism>
<dbReference type="PANTHER" id="PTHR35005:SF1">
    <property type="entry name" value="2-AMINO-5-FORMYLAMINO-6-RIBOSYLAMINOPYRIMIDIN-4(3H)-ONE 5'-MONOPHOSPHATE DEFORMYLASE"/>
    <property type="match status" value="1"/>
</dbReference>
<dbReference type="PANTHER" id="PTHR35005">
    <property type="entry name" value="3-DEHYDRO-SCYLLO-INOSOSE HYDROLASE"/>
    <property type="match status" value="1"/>
</dbReference>
<keyword evidence="6" id="KW-1185">Reference proteome</keyword>
<comment type="cofactor">
    <cofactor evidence="1">
        <name>Zn(2+)</name>
        <dbReference type="ChEBI" id="CHEBI:29105"/>
    </cofactor>
</comment>
<dbReference type="InterPro" id="IPR003785">
    <property type="entry name" value="Creatininase/forma_Hydrolase"/>
</dbReference>
<evidence type="ECO:0000313" key="6">
    <source>
        <dbReference type="Proteomes" id="UP000222824"/>
    </source>
</evidence>
<evidence type="ECO:0000256" key="4">
    <source>
        <dbReference type="ARBA" id="ARBA00022833"/>
    </source>
</evidence>
<keyword evidence="3" id="KW-0378">Hydrolase</keyword>
<dbReference type="Pfam" id="PF02633">
    <property type="entry name" value="Creatininase"/>
    <property type="match status" value="1"/>
</dbReference>
<accession>A0A2G1WHE4</accession>
<keyword evidence="4" id="KW-0862">Zinc</keyword>
<dbReference type="Proteomes" id="UP000222824">
    <property type="component" value="Unassembled WGS sequence"/>
</dbReference>
<evidence type="ECO:0000313" key="5">
    <source>
        <dbReference type="EMBL" id="PHQ38411.1"/>
    </source>
</evidence>
<evidence type="ECO:0000256" key="2">
    <source>
        <dbReference type="ARBA" id="ARBA00022723"/>
    </source>
</evidence>
<dbReference type="GO" id="GO:0046872">
    <property type="term" value="F:metal ion binding"/>
    <property type="evidence" value="ECO:0007669"/>
    <property type="project" value="UniProtKB-KW"/>
</dbReference>
<dbReference type="SUPFAM" id="SSF102215">
    <property type="entry name" value="Creatininase"/>
    <property type="match status" value="1"/>
</dbReference>
<dbReference type="InterPro" id="IPR024087">
    <property type="entry name" value="Creatininase-like_sf"/>
</dbReference>
<dbReference type="Gene3D" id="3.40.50.10310">
    <property type="entry name" value="Creatininase"/>
    <property type="match status" value="1"/>
</dbReference>
<name>A0A2G1WHE4_9EURY</name>
<sequence>MRLADATWTDVRDADVDVAFVPVGSTEQHGPHAPLGTDTLDAVAVAEAGAAAYESAGAASAAVGSTADRAAAAESPTEGKRERGDAVVTPAIPVGVAEEHRAFDGTMWVSPDTFRAYVREAAESLPGHGVNRVVFVNGHGGNVEALAEVARRFSRDDAHAGYAVSFTWFEAVGEHASDMGHAGPLETALLRATHPELVREDRVGAAREGATDRWGEWVSGVNLAHDADEFTDNGVVGDPAAGDAERGEALLDLASDALGELAAAVVDREPR</sequence>
<reference evidence="5 6" key="1">
    <citation type="journal article" date="2014" name="Front. Microbiol.">
        <title>Population and genomic analysis of the genus Halorubrum.</title>
        <authorList>
            <person name="Fullmer M.S."/>
            <person name="Soucy S.M."/>
            <person name="Swithers K.S."/>
            <person name="Makkay A.M."/>
            <person name="Wheeler R."/>
            <person name="Ventosa A."/>
            <person name="Gogarten J.P."/>
            <person name="Papke R.T."/>
        </authorList>
    </citation>
    <scope>NUCLEOTIDE SEQUENCE [LARGE SCALE GENOMIC DNA]</scope>
    <source>
        <strain evidence="5 6">C49</strain>
    </source>
</reference>
<keyword evidence="2" id="KW-0479">Metal-binding</keyword>